<accession>A0A9Q0F0W3</accession>
<keyword evidence="1" id="KW-0175">Coiled coil</keyword>
<proteinExistence type="predicted"/>
<dbReference type="SUPFAM" id="SSF58104">
    <property type="entry name" value="Methyl-accepting chemotaxis protein (MCP) signaling domain"/>
    <property type="match status" value="1"/>
</dbReference>
<dbReference type="PANTHER" id="PTHR33735">
    <property type="entry name" value="EXPRESSED PROTEIN"/>
    <property type="match status" value="1"/>
</dbReference>
<evidence type="ECO:0000256" key="1">
    <source>
        <dbReference type="SAM" id="Coils"/>
    </source>
</evidence>
<evidence type="ECO:0000313" key="3">
    <source>
        <dbReference type="Proteomes" id="UP001141552"/>
    </source>
</evidence>
<name>A0A9Q0F0W3_9ROSI</name>
<dbReference type="OrthoDB" id="1927611at2759"/>
<dbReference type="EMBL" id="JAKUCV010007776">
    <property type="protein sequence ID" value="KAJ4822020.1"/>
    <property type="molecule type" value="Genomic_DNA"/>
</dbReference>
<comment type="caution">
    <text evidence="2">The sequence shown here is derived from an EMBL/GenBank/DDBJ whole genome shotgun (WGS) entry which is preliminary data.</text>
</comment>
<organism evidence="2 3">
    <name type="scientific">Turnera subulata</name>
    <dbReference type="NCBI Taxonomy" id="218843"/>
    <lineage>
        <taxon>Eukaryota</taxon>
        <taxon>Viridiplantae</taxon>
        <taxon>Streptophyta</taxon>
        <taxon>Embryophyta</taxon>
        <taxon>Tracheophyta</taxon>
        <taxon>Spermatophyta</taxon>
        <taxon>Magnoliopsida</taxon>
        <taxon>eudicotyledons</taxon>
        <taxon>Gunneridae</taxon>
        <taxon>Pentapetalae</taxon>
        <taxon>rosids</taxon>
        <taxon>fabids</taxon>
        <taxon>Malpighiales</taxon>
        <taxon>Passifloraceae</taxon>
        <taxon>Turnera</taxon>
    </lineage>
</organism>
<dbReference type="AlphaFoldDB" id="A0A9Q0F0W3"/>
<reference evidence="2" key="2">
    <citation type="journal article" date="2023" name="Plants (Basel)">
        <title>Annotation of the Turnera subulata (Passifloraceae) Draft Genome Reveals the S-Locus Evolved after the Divergence of Turneroideae from Passifloroideae in a Stepwise Manner.</title>
        <authorList>
            <person name="Henning P.M."/>
            <person name="Roalson E.H."/>
            <person name="Mir W."/>
            <person name="McCubbin A.G."/>
            <person name="Shore J.S."/>
        </authorList>
    </citation>
    <scope>NUCLEOTIDE SEQUENCE</scope>
    <source>
        <strain evidence="2">F60SS</strain>
    </source>
</reference>
<dbReference type="Proteomes" id="UP001141552">
    <property type="component" value="Unassembled WGS sequence"/>
</dbReference>
<evidence type="ECO:0000313" key="2">
    <source>
        <dbReference type="EMBL" id="KAJ4822020.1"/>
    </source>
</evidence>
<reference evidence="2" key="1">
    <citation type="submission" date="2022-02" db="EMBL/GenBank/DDBJ databases">
        <authorList>
            <person name="Henning P.M."/>
            <person name="McCubbin A.G."/>
            <person name="Shore J.S."/>
        </authorList>
    </citation>
    <scope>NUCLEOTIDE SEQUENCE</scope>
    <source>
        <strain evidence="2">F60SS</strain>
        <tissue evidence="2">Leaves</tissue>
    </source>
</reference>
<sequence>MFSVTRTHSLYTVTGYSTPARRVREVEFSGPVGSCWSLATSKQNQRCQLLINQSQRSLLSHLLISNTNTRNVAVYSGDGEERRPLITIEFSPGSWKSWITGFIMSLVLLPFGGSRLYWASFKARVDVIEEKIESVVETVEEVAEGVEKVAEVIDEHLPDGGEIDKAVKLVKNIAEEIQKGAELAEEALDKVEELETEVDKFINGANKTAKFLKERRD</sequence>
<dbReference type="PANTHER" id="PTHR33735:SF14">
    <property type="entry name" value="PHAGE CAPSID SCAFFOLDING PROTEIN (GPO) SERINE PEPTIDASE"/>
    <property type="match status" value="1"/>
</dbReference>
<feature type="coiled-coil region" evidence="1">
    <location>
        <begin position="174"/>
        <end position="204"/>
    </location>
</feature>
<protein>
    <submittedName>
        <fullName evidence="2">Uncharacterized protein</fullName>
    </submittedName>
</protein>
<gene>
    <name evidence="2" type="ORF">Tsubulata_001586</name>
</gene>
<keyword evidence="3" id="KW-1185">Reference proteome</keyword>
<dbReference type="Gene3D" id="1.10.287.950">
    <property type="entry name" value="Methyl-accepting chemotaxis protein"/>
    <property type="match status" value="1"/>
</dbReference>